<evidence type="ECO:0000313" key="8">
    <source>
        <dbReference type="EMBL" id="MFD0762300.1"/>
    </source>
</evidence>
<dbReference type="PANTHER" id="PTHR33452">
    <property type="entry name" value="OXIDOREDUCTASE CATD-RELATED"/>
    <property type="match status" value="1"/>
</dbReference>
<dbReference type="InterPro" id="IPR032808">
    <property type="entry name" value="DoxX"/>
</dbReference>
<evidence type="ECO:0000256" key="1">
    <source>
        <dbReference type="ARBA" id="ARBA00004651"/>
    </source>
</evidence>
<comment type="caution">
    <text evidence="8">The sequence shown here is derived from an EMBL/GenBank/DDBJ whole genome shotgun (WGS) entry which is preliminary data.</text>
</comment>
<dbReference type="RefSeq" id="WP_386782619.1">
    <property type="nucleotide sequence ID" value="NZ_JBHTIC010000008.1"/>
</dbReference>
<evidence type="ECO:0000256" key="6">
    <source>
        <dbReference type="ARBA" id="ARBA00023136"/>
    </source>
</evidence>
<accession>A0ABW2Z771</accession>
<comment type="similarity">
    <text evidence="2">Belongs to the DoxX family.</text>
</comment>
<dbReference type="Proteomes" id="UP001597032">
    <property type="component" value="Unassembled WGS sequence"/>
</dbReference>
<evidence type="ECO:0000256" key="4">
    <source>
        <dbReference type="ARBA" id="ARBA00022692"/>
    </source>
</evidence>
<evidence type="ECO:0000256" key="2">
    <source>
        <dbReference type="ARBA" id="ARBA00006679"/>
    </source>
</evidence>
<keyword evidence="9" id="KW-1185">Reference proteome</keyword>
<name>A0ABW2Z771_9FLAO</name>
<dbReference type="PANTHER" id="PTHR33452:SF1">
    <property type="entry name" value="INNER MEMBRANE PROTEIN YPHA-RELATED"/>
    <property type="match status" value="1"/>
</dbReference>
<dbReference type="Pfam" id="PF07681">
    <property type="entry name" value="DoxX"/>
    <property type="match status" value="1"/>
</dbReference>
<evidence type="ECO:0000256" key="5">
    <source>
        <dbReference type="ARBA" id="ARBA00022989"/>
    </source>
</evidence>
<comment type="subcellular location">
    <subcellularLocation>
        <location evidence="1">Cell membrane</location>
        <topology evidence="1">Multi-pass membrane protein</topology>
    </subcellularLocation>
</comment>
<feature type="transmembrane region" description="Helical" evidence="7">
    <location>
        <begin position="114"/>
        <end position="134"/>
    </location>
</feature>
<feature type="transmembrane region" description="Helical" evidence="7">
    <location>
        <begin position="20"/>
        <end position="38"/>
    </location>
</feature>
<sequence>MKQLIKKSFSSNTTQNNISIALLILRVVIGGMMLTHGLGKLTMLFGNDPIQFLDPLGIGLTASLALAVFAEVICSIFLIFGVATRFSAISLSITMFIAAFIVHSNDDFAVKEMALLYLLIYVVLTIVGAGKYSIDNWLSKKIA</sequence>
<organism evidence="8 9">
    <name type="scientific">Lutibacter aestuarii</name>
    <dbReference type="NCBI Taxonomy" id="861111"/>
    <lineage>
        <taxon>Bacteria</taxon>
        <taxon>Pseudomonadati</taxon>
        <taxon>Bacteroidota</taxon>
        <taxon>Flavobacteriia</taxon>
        <taxon>Flavobacteriales</taxon>
        <taxon>Flavobacteriaceae</taxon>
        <taxon>Lutibacter</taxon>
    </lineage>
</organism>
<dbReference type="EMBL" id="JBHTIC010000008">
    <property type="protein sequence ID" value="MFD0762300.1"/>
    <property type="molecule type" value="Genomic_DNA"/>
</dbReference>
<keyword evidence="5 7" id="KW-1133">Transmembrane helix</keyword>
<keyword evidence="6 7" id="KW-0472">Membrane</keyword>
<protein>
    <submittedName>
        <fullName evidence="8">DoxX family protein</fullName>
    </submittedName>
</protein>
<feature type="transmembrane region" description="Helical" evidence="7">
    <location>
        <begin position="86"/>
        <end position="102"/>
    </location>
</feature>
<feature type="transmembrane region" description="Helical" evidence="7">
    <location>
        <begin position="58"/>
        <end position="79"/>
    </location>
</feature>
<proteinExistence type="inferred from homology"/>
<keyword evidence="4 7" id="KW-0812">Transmembrane</keyword>
<evidence type="ECO:0000256" key="3">
    <source>
        <dbReference type="ARBA" id="ARBA00022475"/>
    </source>
</evidence>
<dbReference type="InterPro" id="IPR051907">
    <property type="entry name" value="DoxX-like_oxidoreductase"/>
</dbReference>
<reference evidence="9" key="1">
    <citation type="journal article" date="2019" name="Int. J. Syst. Evol. Microbiol.">
        <title>The Global Catalogue of Microorganisms (GCM) 10K type strain sequencing project: providing services to taxonomists for standard genome sequencing and annotation.</title>
        <authorList>
            <consortium name="The Broad Institute Genomics Platform"/>
            <consortium name="The Broad Institute Genome Sequencing Center for Infectious Disease"/>
            <person name="Wu L."/>
            <person name="Ma J."/>
        </authorList>
    </citation>
    <scope>NUCLEOTIDE SEQUENCE [LARGE SCALE GENOMIC DNA]</scope>
    <source>
        <strain evidence="9">CCUG 60022</strain>
    </source>
</reference>
<evidence type="ECO:0000313" key="9">
    <source>
        <dbReference type="Proteomes" id="UP001597032"/>
    </source>
</evidence>
<gene>
    <name evidence="8" type="ORF">ACFQZW_09420</name>
</gene>
<evidence type="ECO:0000256" key="7">
    <source>
        <dbReference type="SAM" id="Phobius"/>
    </source>
</evidence>
<keyword evidence="3" id="KW-1003">Cell membrane</keyword>